<dbReference type="AlphaFoldDB" id="A0A067PTF8"/>
<dbReference type="STRING" id="933084.A0A067PTF8"/>
<dbReference type="PANTHER" id="PTHR11946">
    <property type="entry name" value="VALYL-TRNA SYNTHETASES"/>
    <property type="match status" value="1"/>
</dbReference>
<protein>
    <recommendedName>
        <fullName evidence="3">valine--tRNA ligase</fullName>
        <ecNumber evidence="3">6.1.1.9</ecNumber>
    </recommendedName>
    <alternativeName>
        <fullName evidence="11">Valyl-tRNA synthetase</fullName>
    </alternativeName>
</protein>
<keyword evidence="10 13" id="KW-0030">Aminoacyl-tRNA synthetase</keyword>
<dbReference type="FunFam" id="3.40.50.620:FF:000020">
    <property type="entry name" value="Valine--tRNA ligase, mitochondrial"/>
    <property type="match status" value="1"/>
</dbReference>
<dbReference type="Pfam" id="PF00133">
    <property type="entry name" value="tRNA-synt_1"/>
    <property type="match status" value="1"/>
</dbReference>
<dbReference type="PANTHER" id="PTHR11946:SF109">
    <property type="entry name" value="VALINE--TRNA LIGASE"/>
    <property type="match status" value="1"/>
</dbReference>
<evidence type="ECO:0000256" key="1">
    <source>
        <dbReference type="ARBA" id="ARBA00004496"/>
    </source>
</evidence>
<keyword evidence="5 13" id="KW-0436">Ligase</keyword>
<dbReference type="InterPro" id="IPR001412">
    <property type="entry name" value="aa-tRNA-synth_I_CS"/>
</dbReference>
<evidence type="ECO:0000256" key="10">
    <source>
        <dbReference type="ARBA" id="ARBA00023146"/>
    </source>
</evidence>
<keyword evidence="4" id="KW-0963">Cytoplasm</keyword>
<keyword evidence="9" id="KW-0175">Coiled coil</keyword>
<dbReference type="PROSITE" id="PS00178">
    <property type="entry name" value="AA_TRNA_LIGASE_I"/>
    <property type="match status" value="1"/>
</dbReference>
<dbReference type="FunFam" id="3.40.50.620:FF:000078">
    <property type="entry name" value="Valine--tRNA ligase, mitochondrial"/>
    <property type="match status" value="1"/>
</dbReference>
<dbReference type="GO" id="GO:0006438">
    <property type="term" value="P:valyl-tRNA aminoacylation"/>
    <property type="evidence" value="ECO:0007669"/>
    <property type="project" value="InterPro"/>
</dbReference>
<dbReference type="Gene3D" id="1.10.730.10">
    <property type="entry name" value="Isoleucyl-tRNA Synthetase, Domain 1"/>
    <property type="match status" value="1"/>
</dbReference>
<dbReference type="EMBL" id="KL197718">
    <property type="protein sequence ID" value="KDQ57999.1"/>
    <property type="molecule type" value="Genomic_DNA"/>
</dbReference>
<dbReference type="InterPro" id="IPR009008">
    <property type="entry name" value="Val/Leu/Ile-tRNA-synth_edit"/>
</dbReference>
<dbReference type="GO" id="GO:0005524">
    <property type="term" value="F:ATP binding"/>
    <property type="evidence" value="ECO:0007669"/>
    <property type="project" value="UniProtKB-KW"/>
</dbReference>
<dbReference type="EC" id="6.1.1.9" evidence="3"/>
<dbReference type="InParanoid" id="A0A067PTF8"/>
<reference evidence="18" key="1">
    <citation type="journal article" date="2014" name="Proc. Natl. Acad. Sci. U.S.A.">
        <title>Extensive sampling of basidiomycete genomes demonstrates inadequacy of the white-rot/brown-rot paradigm for wood decay fungi.</title>
        <authorList>
            <person name="Riley R."/>
            <person name="Salamov A.A."/>
            <person name="Brown D.W."/>
            <person name="Nagy L.G."/>
            <person name="Floudas D."/>
            <person name="Held B.W."/>
            <person name="Levasseur A."/>
            <person name="Lombard V."/>
            <person name="Morin E."/>
            <person name="Otillar R."/>
            <person name="Lindquist E.A."/>
            <person name="Sun H."/>
            <person name="LaButti K.M."/>
            <person name="Schmutz J."/>
            <person name="Jabbour D."/>
            <person name="Luo H."/>
            <person name="Baker S.E."/>
            <person name="Pisabarro A.G."/>
            <person name="Walton J.D."/>
            <person name="Blanchette R.A."/>
            <person name="Henrissat B."/>
            <person name="Martin F."/>
            <person name="Cullen D."/>
            <person name="Hibbett D.S."/>
            <person name="Grigoriev I.V."/>
        </authorList>
    </citation>
    <scope>NUCLEOTIDE SEQUENCE [LARGE SCALE GENOMIC DNA]</scope>
    <source>
        <strain evidence="18">MUCL 33604</strain>
    </source>
</reference>
<evidence type="ECO:0000313" key="18">
    <source>
        <dbReference type="Proteomes" id="UP000027265"/>
    </source>
</evidence>
<dbReference type="Gene3D" id="3.40.50.620">
    <property type="entry name" value="HUPs"/>
    <property type="match status" value="2"/>
</dbReference>
<keyword evidence="8 13" id="KW-0648">Protein biosynthesis</keyword>
<dbReference type="CDD" id="cd00817">
    <property type="entry name" value="ValRS_core"/>
    <property type="match status" value="1"/>
</dbReference>
<dbReference type="Proteomes" id="UP000027265">
    <property type="component" value="Unassembled WGS sequence"/>
</dbReference>
<dbReference type="SUPFAM" id="SSF50677">
    <property type="entry name" value="ValRS/IleRS/LeuRS editing domain"/>
    <property type="match status" value="1"/>
</dbReference>
<dbReference type="InterPro" id="IPR014729">
    <property type="entry name" value="Rossmann-like_a/b/a_fold"/>
</dbReference>
<keyword evidence="7 13" id="KW-0067">ATP-binding</keyword>
<dbReference type="Gene3D" id="3.90.740.10">
    <property type="entry name" value="Valyl/Leucyl/Isoleucyl-tRNA synthetase, editing domain"/>
    <property type="match status" value="1"/>
</dbReference>
<dbReference type="HOGENOM" id="CLU_001493_0_1_1"/>
<dbReference type="FunFam" id="1.10.730.10:FF:000009">
    <property type="entry name" value="Valine--tRNA ligase, mitochondrial"/>
    <property type="match status" value="1"/>
</dbReference>
<dbReference type="NCBIfam" id="NF004349">
    <property type="entry name" value="PRK05729.1"/>
    <property type="match status" value="1"/>
</dbReference>
<dbReference type="InterPro" id="IPR002300">
    <property type="entry name" value="aa-tRNA-synth_Ia"/>
</dbReference>
<evidence type="ECO:0000256" key="7">
    <source>
        <dbReference type="ARBA" id="ARBA00022840"/>
    </source>
</evidence>
<dbReference type="InterPro" id="IPR009080">
    <property type="entry name" value="tRNAsynth_Ia_anticodon-bd"/>
</dbReference>
<proteinExistence type="inferred from homology"/>
<dbReference type="GO" id="GO:0002161">
    <property type="term" value="F:aminoacyl-tRNA deacylase activity"/>
    <property type="evidence" value="ECO:0007669"/>
    <property type="project" value="InterPro"/>
</dbReference>
<dbReference type="FunFam" id="3.90.740.10:FF:000008">
    <property type="entry name" value="Valine--tRNA ligase, mitochondrial"/>
    <property type="match status" value="1"/>
</dbReference>
<dbReference type="InterPro" id="IPR033705">
    <property type="entry name" value="Anticodon_Ia_Val"/>
</dbReference>
<keyword evidence="18" id="KW-1185">Reference proteome</keyword>
<dbReference type="FunFam" id="3.90.740.10:FF:000010">
    <property type="entry name" value="Valine--tRNA ligase"/>
    <property type="match status" value="1"/>
</dbReference>
<evidence type="ECO:0000256" key="14">
    <source>
        <dbReference type="SAM" id="MobiDB-lite"/>
    </source>
</evidence>
<evidence type="ECO:0000256" key="12">
    <source>
        <dbReference type="ARBA" id="ARBA00047552"/>
    </source>
</evidence>
<dbReference type="Pfam" id="PF08264">
    <property type="entry name" value="Anticodon_1"/>
    <property type="match status" value="1"/>
</dbReference>
<feature type="domain" description="Methionyl/Valyl/Leucyl/Isoleucyl-tRNA synthetase anticodon-binding" evidence="16">
    <location>
        <begin position="771"/>
        <end position="917"/>
    </location>
</feature>
<dbReference type="PRINTS" id="PR00986">
    <property type="entry name" value="TRNASYNTHVAL"/>
</dbReference>
<feature type="domain" description="Aminoacyl-tRNA synthetase class Ia" evidence="15">
    <location>
        <begin position="101"/>
        <end position="725"/>
    </location>
</feature>
<comment type="catalytic activity">
    <reaction evidence="12">
        <text>tRNA(Val) + L-valine + ATP = L-valyl-tRNA(Val) + AMP + diphosphate</text>
        <dbReference type="Rhea" id="RHEA:10704"/>
        <dbReference type="Rhea" id="RHEA-COMP:9672"/>
        <dbReference type="Rhea" id="RHEA-COMP:9708"/>
        <dbReference type="ChEBI" id="CHEBI:30616"/>
        <dbReference type="ChEBI" id="CHEBI:33019"/>
        <dbReference type="ChEBI" id="CHEBI:57762"/>
        <dbReference type="ChEBI" id="CHEBI:78442"/>
        <dbReference type="ChEBI" id="CHEBI:78537"/>
        <dbReference type="ChEBI" id="CHEBI:456215"/>
        <dbReference type="EC" id="6.1.1.9"/>
    </reaction>
</comment>
<gene>
    <name evidence="17" type="ORF">JAAARDRAFT_685722</name>
</gene>
<evidence type="ECO:0000256" key="11">
    <source>
        <dbReference type="ARBA" id="ARBA00029936"/>
    </source>
</evidence>
<evidence type="ECO:0000256" key="8">
    <source>
        <dbReference type="ARBA" id="ARBA00022917"/>
    </source>
</evidence>
<dbReference type="NCBIfam" id="TIGR00422">
    <property type="entry name" value="valS"/>
    <property type="match status" value="1"/>
</dbReference>
<dbReference type="HAMAP" id="MF_02004">
    <property type="entry name" value="Val_tRNA_synth_type1"/>
    <property type="match status" value="1"/>
</dbReference>
<feature type="compositionally biased region" description="Basic and acidic residues" evidence="14">
    <location>
        <begin position="55"/>
        <end position="69"/>
    </location>
</feature>
<evidence type="ECO:0000256" key="5">
    <source>
        <dbReference type="ARBA" id="ARBA00022598"/>
    </source>
</evidence>
<evidence type="ECO:0000256" key="9">
    <source>
        <dbReference type="ARBA" id="ARBA00023054"/>
    </source>
</evidence>
<evidence type="ECO:0000259" key="16">
    <source>
        <dbReference type="Pfam" id="PF08264"/>
    </source>
</evidence>
<evidence type="ECO:0000256" key="4">
    <source>
        <dbReference type="ARBA" id="ARBA00022490"/>
    </source>
</evidence>
<feature type="compositionally biased region" description="Basic and acidic residues" evidence="14">
    <location>
        <begin position="20"/>
        <end position="41"/>
    </location>
</feature>
<evidence type="ECO:0000256" key="2">
    <source>
        <dbReference type="ARBA" id="ARBA00005594"/>
    </source>
</evidence>
<name>A0A067PTF8_9AGAM</name>
<dbReference type="GO" id="GO:0004832">
    <property type="term" value="F:valine-tRNA ligase activity"/>
    <property type="evidence" value="ECO:0007669"/>
    <property type="project" value="UniProtKB-EC"/>
</dbReference>
<accession>A0A067PTF8</accession>
<comment type="similarity">
    <text evidence="2 13">Belongs to the class-I aminoacyl-tRNA synthetase family.</text>
</comment>
<dbReference type="OrthoDB" id="629407at2759"/>
<dbReference type="GO" id="GO:0005829">
    <property type="term" value="C:cytosol"/>
    <property type="evidence" value="ECO:0007669"/>
    <property type="project" value="TreeGrafter"/>
</dbReference>
<evidence type="ECO:0000256" key="3">
    <source>
        <dbReference type="ARBA" id="ARBA00013169"/>
    </source>
</evidence>
<organism evidence="17 18">
    <name type="scientific">Jaapia argillacea MUCL 33604</name>
    <dbReference type="NCBI Taxonomy" id="933084"/>
    <lineage>
        <taxon>Eukaryota</taxon>
        <taxon>Fungi</taxon>
        <taxon>Dikarya</taxon>
        <taxon>Basidiomycota</taxon>
        <taxon>Agaricomycotina</taxon>
        <taxon>Agaricomycetes</taxon>
        <taxon>Agaricomycetidae</taxon>
        <taxon>Jaapiales</taxon>
        <taxon>Jaapiaceae</taxon>
        <taxon>Jaapia</taxon>
    </lineage>
</organism>
<dbReference type="FunCoup" id="A0A067PTF8">
    <property type="interactions" value="741"/>
</dbReference>
<evidence type="ECO:0000313" key="17">
    <source>
        <dbReference type="EMBL" id="KDQ57999.1"/>
    </source>
</evidence>
<feature type="compositionally biased region" description="Polar residues" evidence="14">
    <location>
        <begin position="1"/>
        <end position="18"/>
    </location>
</feature>
<feature type="region of interest" description="Disordered" evidence="14">
    <location>
        <begin position="1"/>
        <end position="86"/>
    </location>
</feature>
<dbReference type="SUPFAM" id="SSF47323">
    <property type="entry name" value="Anticodon-binding domain of a subclass of class I aminoacyl-tRNA synthetases"/>
    <property type="match status" value="1"/>
</dbReference>
<dbReference type="InterPro" id="IPR002303">
    <property type="entry name" value="Valyl-tRNA_ligase"/>
</dbReference>
<evidence type="ECO:0000256" key="6">
    <source>
        <dbReference type="ARBA" id="ARBA00022741"/>
    </source>
</evidence>
<keyword evidence="6 13" id="KW-0547">Nucleotide-binding</keyword>
<comment type="subcellular location">
    <subcellularLocation>
        <location evidence="1">Cytoplasm</location>
    </subcellularLocation>
</comment>
<evidence type="ECO:0000259" key="15">
    <source>
        <dbReference type="Pfam" id="PF00133"/>
    </source>
</evidence>
<dbReference type="InterPro" id="IPR013155">
    <property type="entry name" value="M/V/L/I-tRNA-synth_anticd-bd"/>
</dbReference>
<sequence length="1051" mass="118794">MSQTPNDPIFQSGTSTPQECEPKTKSAAKKEAKRLEKEAKLAAKSIKVGASTPAGEKKAKVEKEKKEAEAPFVNTTPKGEKKDLSEPMASGYNPIAVESAWYDWWEAQGFFSPQTNPDGTAKPEGRFIIPAPPPNVTGSLHIGHGLTVAIQDTLVRWNRMLGKTTLFVPGFDHAGISTQSVVERRLYKASGRTRHDLGREKFLETVWDWKNDYQTRITNQLRRLGGSYDWDRVAFTMDDKLSKAVVETFCRLREDGIIYRANRLVNWCVRLNTTLSNLEVDQKQLNGRTLLNVPGYDIKEKFEFGVITSFAYPIENSDEKIIVATTRPETMLGDTAIAVHPDDPRYQHLHGKYALHPFVNRRIPIVTDSIIVDMAFGTGAVKITPAHDPNDYEVGVRHNLEFINILNDDGTFNANAGDKFTGMKRFHARVAVVQALKDAGLYIDTKDNPMTIPICSKSGDLIEPVLKPQWWVNCKPLAEEAIRRTRAGEMVISPKQSEADWYRWLEGIQDWCISRQLWWGHRCPAYFVRIEGKEQDSTDDKWWVVGRTAEQATERAKELAGGAKFTLEQDEDVLDTWFSSGLWPFSIMGWPEKTEDLANFYPSSVLETGWDILFFWVARMVLLGIHLTGQMPFGEVLCHAMIRDAHGRKMSKSLGNVIDPIDVIQGLPLEALHEKLYEGNLEEKEIQKAKAGQKKDFPKGIPQCGTDALRFALCAYSGGGRDINLEILRVEGYRKFCNKIFNATKFAMLKLDDLFVPESIAKPTGNESLVERWILHKLNIAAQEVNQQLTERNFMMATNSAYNFWLYELCDVYIEAMKPMTDETASEATKKSAQQTLYTCLDHGLRLLHPFMPFVTEELWQRLPRRPNDPTPSIMVSSYPVFNEESVFTDANRDFDLVFNAIKTGRSLAASYNLQSDIQFFLHCQSDNDVALFKTQVHTMQTLTKGCKSVKVVRSTGEIPAGCGSTVLSHTVAMHVLVRGLIDIDVEIAKCDKKLDLARMNLEKIRKVEAGADYENTVPANVRLANEDKRKTFEVEVETLESSKEMFANLK</sequence>
<dbReference type="CDD" id="cd07962">
    <property type="entry name" value="Anticodon_Ia_Val"/>
    <property type="match status" value="1"/>
</dbReference>
<dbReference type="SUPFAM" id="SSF52374">
    <property type="entry name" value="Nucleotidylyl transferase"/>
    <property type="match status" value="1"/>
</dbReference>
<evidence type="ECO:0000256" key="13">
    <source>
        <dbReference type="RuleBase" id="RU363035"/>
    </source>
</evidence>